<protein>
    <submittedName>
        <fullName evidence="3">G-D-S-L family lipolytic protein</fullName>
    </submittedName>
</protein>
<dbReference type="EMBL" id="IACT01008178">
    <property type="protein sequence ID" value="LAC27290.1"/>
    <property type="molecule type" value="mRNA"/>
</dbReference>
<dbReference type="InterPro" id="IPR036514">
    <property type="entry name" value="SGNH_hydro_sf"/>
</dbReference>
<evidence type="ECO:0000256" key="1">
    <source>
        <dbReference type="SAM" id="MobiDB-lite"/>
    </source>
</evidence>
<feature type="compositionally biased region" description="Polar residues" evidence="1">
    <location>
        <begin position="1"/>
        <end position="15"/>
    </location>
</feature>
<organism evidence="3">
    <name type="scientific">Hirondellea gigas</name>
    <dbReference type="NCBI Taxonomy" id="1518452"/>
    <lineage>
        <taxon>Eukaryota</taxon>
        <taxon>Metazoa</taxon>
        <taxon>Ecdysozoa</taxon>
        <taxon>Arthropoda</taxon>
        <taxon>Crustacea</taxon>
        <taxon>Multicrustacea</taxon>
        <taxon>Malacostraca</taxon>
        <taxon>Eumalacostraca</taxon>
        <taxon>Peracarida</taxon>
        <taxon>Amphipoda</taxon>
        <taxon>Amphilochidea</taxon>
        <taxon>Lysianassida</taxon>
        <taxon>Lysianassidira</taxon>
        <taxon>Lysianassoidea</taxon>
        <taxon>Lysianassidae</taxon>
        <taxon>Hirondellea</taxon>
    </lineage>
</organism>
<feature type="domain" description="SGNH hydrolase-type esterase" evidence="2">
    <location>
        <begin position="31"/>
        <end position="223"/>
    </location>
</feature>
<dbReference type="AlphaFoldDB" id="A0A6A7G956"/>
<feature type="region of interest" description="Disordered" evidence="1">
    <location>
        <begin position="1"/>
        <end position="20"/>
    </location>
</feature>
<dbReference type="Gene3D" id="3.40.50.1110">
    <property type="entry name" value="SGNH hydrolase"/>
    <property type="match status" value="1"/>
</dbReference>
<sequence length="239" mass="26694">MSDQSARARSLQSNVPPDASADPINVKTVVVYGDSNTWAANPTDSQRYPYEVRWTSVLQSELGNSWRVIPEGLNGRTSQHDDPSSLYCRNGEKHLLPILHSHKPIDLLVIYLGVNDLKKSFESSPENVANGISKIIHKAQTAFVGLNEETLLKVLVICPPEVPSLKDDYKERFEGSIEKSRLLSPFFAKVVEGHKDCHFFDTKSVIEASPIDGIHLSQEAHEILGRTVAFRIKHIWNGV</sequence>
<dbReference type="SUPFAM" id="SSF52266">
    <property type="entry name" value="SGNH hydrolase"/>
    <property type="match status" value="1"/>
</dbReference>
<dbReference type="CDD" id="cd01839">
    <property type="entry name" value="SGNH_arylesterase_like"/>
    <property type="match status" value="1"/>
</dbReference>
<reference evidence="3" key="1">
    <citation type="submission" date="2017-11" db="EMBL/GenBank/DDBJ databases">
        <title>The sensing device of the deep-sea amphipod.</title>
        <authorList>
            <person name="Kobayashi H."/>
            <person name="Nagahama T."/>
            <person name="Arai W."/>
            <person name="Sasagawa Y."/>
            <person name="Umeda M."/>
            <person name="Hayashi T."/>
            <person name="Nikaido I."/>
            <person name="Watanabe H."/>
            <person name="Oguri K."/>
            <person name="Kitazato H."/>
            <person name="Fujioka K."/>
            <person name="Kido Y."/>
            <person name="Takami H."/>
        </authorList>
    </citation>
    <scope>NUCLEOTIDE SEQUENCE</scope>
    <source>
        <tissue evidence="3">Whole body</tissue>
    </source>
</reference>
<evidence type="ECO:0000313" key="3">
    <source>
        <dbReference type="EMBL" id="LAC27290.1"/>
    </source>
</evidence>
<evidence type="ECO:0000259" key="2">
    <source>
        <dbReference type="Pfam" id="PF13472"/>
    </source>
</evidence>
<dbReference type="Pfam" id="PF13472">
    <property type="entry name" value="Lipase_GDSL_2"/>
    <property type="match status" value="1"/>
</dbReference>
<dbReference type="InterPro" id="IPR013830">
    <property type="entry name" value="SGNH_hydro"/>
</dbReference>
<name>A0A6A7G956_9CRUS</name>
<accession>A0A6A7G956</accession>
<proteinExistence type="evidence at transcript level"/>